<dbReference type="AlphaFoldDB" id="A0A9P3UZI1"/>
<proteinExistence type="predicted"/>
<gene>
    <name evidence="3" type="ORF">Mkiyose1413_40460</name>
    <name evidence="2" type="ORF">SRL2020028_29060</name>
</gene>
<dbReference type="Proteomes" id="UP001064782">
    <property type="component" value="Unassembled WGS sequence"/>
</dbReference>
<evidence type="ECO:0000313" key="3">
    <source>
        <dbReference type="EMBL" id="GLD32163.1"/>
    </source>
</evidence>
<comment type="caution">
    <text evidence="3">The sequence shown here is derived from an EMBL/GenBank/DDBJ whole genome shotgun (WGS) entry which is preliminary data.</text>
</comment>
<keyword evidence="4" id="KW-1185">Reference proteome</keyword>
<feature type="region of interest" description="Disordered" evidence="1">
    <location>
        <begin position="20"/>
        <end position="51"/>
    </location>
</feature>
<organism evidence="3 4">
    <name type="scientific">Mycobacterium kiyosense</name>
    <dbReference type="NCBI Taxonomy" id="2871094"/>
    <lineage>
        <taxon>Bacteria</taxon>
        <taxon>Bacillati</taxon>
        <taxon>Actinomycetota</taxon>
        <taxon>Actinomycetes</taxon>
        <taxon>Mycobacteriales</taxon>
        <taxon>Mycobacteriaceae</taxon>
        <taxon>Mycobacterium</taxon>
    </lineage>
</organism>
<protein>
    <submittedName>
        <fullName evidence="3">Uncharacterized protein</fullName>
    </submittedName>
</protein>
<accession>A0A9P3UZI1</accession>
<evidence type="ECO:0000313" key="2">
    <source>
        <dbReference type="EMBL" id="GLB83650.1"/>
    </source>
</evidence>
<dbReference type="EMBL" id="BRZI01000037">
    <property type="protein sequence ID" value="GLD32163.1"/>
    <property type="molecule type" value="Genomic_DNA"/>
</dbReference>
<dbReference type="Proteomes" id="UP001165663">
    <property type="component" value="Unassembled WGS sequence"/>
</dbReference>
<evidence type="ECO:0000256" key="1">
    <source>
        <dbReference type="SAM" id="MobiDB-lite"/>
    </source>
</evidence>
<reference evidence="3" key="1">
    <citation type="submission" date="2022-08" db="EMBL/GenBank/DDBJ databases">
        <title>Mycobacterium kiyosense sp. nov., scotochromogenic slow-glowing species isolated from respiratory specimens.</title>
        <authorList>
            <person name="Fukano H."/>
            <person name="Kazumi Y."/>
            <person name="Sakagami N."/>
            <person name="Ato M."/>
            <person name="Mitarai S."/>
            <person name="Hoshino Y."/>
        </authorList>
    </citation>
    <scope>NUCLEOTIDE SEQUENCE</scope>
    <source>
        <strain evidence="3">1413</strain>
        <strain evidence="2">SRL2020-028</strain>
    </source>
</reference>
<evidence type="ECO:0000313" key="4">
    <source>
        <dbReference type="Proteomes" id="UP001064782"/>
    </source>
</evidence>
<dbReference type="EMBL" id="BRXE01000031">
    <property type="protein sequence ID" value="GLB83650.1"/>
    <property type="molecule type" value="Genomic_DNA"/>
</dbReference>
<sequence>MAVARCTQWNTHSPEGAFFVGRNQDGSNGTAQKPACPLHCRSRQGNDSTTADQVSWAGLPVNLDLAFSQNQRDKVYAQYLKRRRETALRRWTNDVSQLCVCDATEYGHSNPDVDKSVSGL</sequence>
<name>A0A9P3UZI1_9MYCO</name>